<dbReference type="SUPFAM" id="SSF52047">
    <property type="entry name" value="RNI-like"/>
    <property type="match status" value="1"/>
</dbReference>
<name>A0A8H6X9R5_9AGAR</name>
<organism evidence="1 2">
    <name type="scientific">Mycena sanguinolenta</name>
    <dbReference type="NCBI Taxonomy" id="230812"/>
    <lineage>
        <taxon>Eukaryota</taxon>
        <taxon>Fungi</taxon>
        <taxon>Dikarya</taxon>
        <taxon>Basidiomycota</taxon>
        <taxon>Agaricomycotina</taxon>
        <taxon>Agaricomycetes</taxon>
        <taxon>Agaricomycetidae</taxon>
        <taxon>Agaricales</taxon>
        <taxon>Marasmiineae</taxon>
        <taxon>Mycenaceae</taxon>
        <taxon>Mycena</taxon>
    </lineage>
</organism>
<accession>A0A8H6X9R5</accession>
<dbReference type="OrthoDB" id="3112026at2759"/>
<dbReference type="Proteomes" id="UP000623467">
    <property type="component" value="Unassembled WGS sequence"/>
</dbReference>
<keyword evidence="2" id="KW-1185">Reference proteome</keyword>
<sequence length="260" mass="29051">MSDPSVWIALAQLSAATCHLMADLRYRTLCVTASPLDLRGFPSDGPDDHLLFKGWAVAYHRMFERCPGLRSLWIDDCAGLGTWPKLRGLQSLGQLRELTLPLAYASLESGTFVSISLPTVTHLFFCCVHKYCSFHPDTLAAFPTLTHLGFAAEPKHSIVSFALQRSPAVGILVRGPGTTEAPVHSRLVYLLRNGLDPFTEWLVRAAPHWQPRGQRRPCWDQWTVFDRVMAARTGGRLLPEEGAVAHVWEHEDDVRRMSAP</sequence>
<protein>
    <submittedName>
        <fullName evidence="1">Uncharacterized protein</fullName>
    </submittedName>
</protein>
<evidence type="ECO:0000313" key="2">
    <source>
        <dbReference type="Proteomes" id="UP000623467"/>
    </source>
</evidence>
<comment type="caution">
    <text evidence="1">The sequence shown here is derived from an EMBL/GenBank/DDBJ whole genome shotgun (WGS) entry which is preliminary data.</text>
</comment>
<evidence type="ECO:0000313" key="1">
    <source>
        <dbReference type="EMBL" id="KAF7336586.1"/>
    </source>
</evidence>
<proteinExistence type="predicted"/>
<gene>
    <name evidence="1" type="ORF">MSAN_02290800</name>
</gene>
<dbReference type="EMBL" id="JACAZH010000036">
    <property type="protein sequence ID" value="KAF7336586.1"/>
    <property type="molecule type" value="Genomic_DNA"/>
</dbReference>
<dbReference type="AlphaFoldDB" id="A0A8H6X9R5"/>
<reference evidence="1" key="1">
    <citation type="submission" date="2020-05" db="EMBL/GenBank/DDBJ databases">
        <title>Mycena genomes resolve the evolution of fungal bioluminescence.</title>
        <authorList>
            <person name="Tsai I.J."/>
        </authorList>
    </citation>
    <scope>NUCLEOTIDE SEQUENCE</scope>
    <source>
        <strain evidence="1">160909Yilan</strain>
    </source>
</reference>